<organism evidence="1 2">
    <name type="scientific">Paenibacillus oryzae</name>
    <dbReference type="NCBI Taxonomy" id="1844972"/>
    <lineage>
        <taxon>Bacteria</taxon>
        <taxon>Bacillati</taxon>
        <taxon>Bacillota</taxon>
        <taxon>Bacilli</taxon>
        <taxon>Bacillales</taxon>
        <taxon>Paenibacillaceae</taxon>
        <taxon>Paenibacillus</taxon>
    </lineage>
</organism>
<dbReference type="Proteomes" id="UP000092024">
    <property type="component" value="Unassembled WGS sequence"/>
</dbReference>
<dbReference type="PROSITE" id="PS51257">
    <property type="entry name" value="PROKAR_LIPOPROTEIN"/>
    <property type="match status" value="1"/>
</dbReference>
<sequence length="88" mass="10149">MRLNAQQQADIDIKNGSLAGGNMTLSGCRFIAWERRSDRSNKPDNLVERPDEFKMKKTIIFPASEEPLFEKYDYSHIIGHITRHTIKA</sequence>
<dbReference type="AlphaFoldDB" id="A0A1A5YES7"/>
<evidence type="ECO:0000313" key="1">
    <source>
        <dbReference type="EMBL" id="OBR64089.1"/>
    </source>
</evidence>
<evidence type="ECO:0000313" key="2">
    <source>
        <dbReference type="Proteomes" id="UP000092024"/>
    </source>
</evidence>
<accession>A0A1A5YES7</accession>
<dbReference type="EMBL" id="LYPA01000066">
    <property type="protein sequence ID" value="OBR64089.1"/>
    <property type="molecule type" value="Genomic_DNA"/>
</dbReference>
<keyword evidence="2" id="KW-1185">Reference proteome</keyword>
<gene>
    <name evidence="1" type="ORF">A7K91_15820</name>
</gene>
<protein>
    <submittedName>
        <fullName evidence="1">Uncharacterized protein</fullName>
    </submittedName>
</protein>
<comment type="caution">
    <text evidence="1">The sequence shown here is derived from an EMBL/GenBank/DDBJ whole genome shotgun (WGS) entry which is preliminary data.</text>
</comment>
<reference evidence="1 2" key="1">
    <citation type="submission" date="2016-05" db="EMBL/GenBank/DDBJ databases">
        <title>Paenibacillus oryzae. sp. nov., isolated from the rice root.</title>
        <authorList>
            <person name="Zhang J."/>
            <person name="Zhang X."/>
        </authorList>
    </citation>
    <scope>NUCLEOTIDE SEQUENCE [LARGE SCALE GENOMIC DNA]</scope>
    <source>
        <strain evidence="1 2">1DrF-4</strain>
    </source>
</reference>
<proteinExistence type="predicted"/>
<dbReference type="STRING" id="1844972.A7K91_15820"/>
<dbReference type="RefSeq" id="WP_068685265.1">
    <property type="nucleotide sequence ID" value="NZ_LYPA01000066.1"/>
</dbReference>
<name>A0A1A5YES7_9BACL</name>